<reference evidence="15 16" key="1">
    <citation type="submission" date="2019-07" db="EMBL/GenBank/DDBJ databases">
        <title>Lysobacter weifangensis sp. nov., isolated from bensulfuron-methyl contaminated farmland soil.</title>
        <authorList>
            <person name="Zhao H."/>
        </authorList>
    </citation>
    <scope>NUCLEOTIDE SEQUENCE [LARGE SCALE GENOMIC DNA]</scope>
    <source>
        <strain evidence="15 16">CC-Bw-6</strain>
    </source>
</reference>
<dbReference type="SUPFAM" id="SSF88697">
    <property type="entry name" value="PUA domain-like"/>
    <property type="match status" value="1"/>
</dbReference>
<comment type="similarity">
    <text evidence="2 12">Belongs to the RNA methyltransferase RsmE family.</text>
</comment>
<accession>A0A516V7S5</accession>
<dbReference type="InterPro" id="IPR006700">
    <property type="entry name" value="RsmE"/>
</dbReference>
<dbReference type="PANTHER" id="PTHR30027">
    <property type="entry name" value="RIBOSOMAL RNA SMALL SUBUNIT METHYLTRANSFERASE E"/>
    <property type="match status" value="1"/>
</dbReference>
<evidence type="ECO:0000313" key="15">
    <source>
        <dbReference type="EMBL" id="QDQ74592.1"/>
    </source>
</evidence>
<dbReference type="SUPFAM" id="SSF75217">
    <property type="entry name" value="alpha/beta knot"/>
    <property type="match status" value="1"/>
</dbReference>
<dbReference type="InterPro" id="IPR046887">
    <property type="entry name" value="RsmE_PUA-like"/>
</dbReference>
<dbReference type="InterPro" id="IPR015947">
    <property type="entry name" value="PUA-like_sf"/>
</dbReference>
<dbReference type="RefSeq" id="WP_143880101.1">
    <property type="nucleotide sequence ID" value="NZ_BAABLZ010000001.1"/>
</dbReference>
<dbReference type="Gene3D" id="3.40.1280.10">
    <property type="match status" value="1"/>
</dbReference>
<dbReference type="Pfam" id="PF04452">
    <property type="entry name" value="Methyltrans_RNA"/>
    <property type="match status" value="1"/>
</dbReference>
<dbReference type="GO" id="GO:0070042">
    <property type="term" value="F:rRNA (uridine-N3-)-methyltransferase activity"/>
    <property type="evidence" value="ECO:0007669"/>
    <property type="project" value="TreeGrafter"/>
</dbReference>
<evidence type="ECO:0000256" key="3">
    <source>
        <dbReference type="ARBA" id="ARBA00012328"/>
    </source>
</evidence>
<keyword evidence="8 12" id="KW-0808">Transferase</keyword>
<dbReference type="Pfam" id="PF20260">
    <property type="entry name" value="PUA_4"/>
    <property type="match status" value="1"/>
</dbReference>
<evidence type="ECO:0000256" key="11">
    <source>
        <dbReference type="ARBA" id="ARBA00047944"/>
    </source>
</evidence>
<dbReference type="GO" id="GO:0005737">
    <property type="term" value="C:cytoplasm"/>
    <property type="evidence" value="ECO:0007669"/>
    <property type="project" value="UniProtKB-SubCell"/>
</dbReference>
<keyword evidence="7 12" id="KW-0489">Methyltransferase</keyword>
<dbReference type="PANTHER" id="PTHR30027:SF3">
    <property type="entry name" value="16S RRNA (URACIL(1498)-N(3))-METHYLTRANSFERASE"/>
    <property type="match status" value="1"/>
</dbReference>
<evidence type="ECO:0000256" key="7">
    <source>
        <dbReference type="ARBA" id="ARBA00022603"/>
    </source>
</evidence>
<dbReference type="OrthoDB" id="9815641at2"/>
<evidence type="ECO:0000256" key="8">
    <source>
        <dbReference type="ARBA" id="ARBA00022679"/>
    </source>
</evidence>
<evidence type="ECO:0000256" key="10">
    <source>
        <dbReference type="ARBA" id="ARBA00025699"/>
    </source>
</evidence>
<feature type="domain" description="Ribosomal RNA small subunit methyltransferase E PUA-like" evidence="14">
    <location>
        <begin position="20"/>
        <end position="67"/>
    </location>
</feature>
<dbReference type="NCBIfam" id="TIGR00046">
    <property type="entry name" value="RsmE family RNA methyltransferase"/>
    <property type="match status" value="1"/>
</dbReference>
<dbReference type="InterPro" id="IPR029028">
    <property type="entry name" value="Alpha/beta_knot_MTases"/>
</dbReference>
<keyword evidence="9 12" id="KW-0949">S-adenosyl-L-methionine</keyword>
<evidence type="ECO:0000256" key="2">
    <source>
        <dbReference type="ARBA" id="ARBA00005528"/>
    </source>
</evidence>
<evidence type="ECO:0000256" key="9">
    <source>
        <dbReference type="ARBA" id="ARBA00022691"/>
    </source>
</evidence>
<dbReference type="Proteomes" id="UP000315891">
    <property type="component" value="Chromosome"/>
</dbReference>
<dbReference type="EC" id="2.1.1.193" evidence="3 12"/>
<evidence type="ECO:0000259" key="14">
    <source>
        <dbReference type="Pfam" id="PF20260"/>
    </source>
</evidence>
<dbReference type="CDD" id="cd18084">
    <property type="entry name" value="RsmE-like"/>
    <property type="match status" value="1"/>
</dbReference>
<dbReference type="PIRSF" id="PIRSF015601">
    <property type="entry name" value="MTase_slr0722"/>
    <property type="match status" value="1"/>
</dbReference>
<dbReference type="NCBIfam" id="NF008692">
    <property type="entry name" value="PRK11713.1-5"/>
    <property type="match status" value="1"/>
</dbReference>
<dbReference type="EMBL" id="CP041742">
    <property type="protein sequence ID" value="QDQ74592.1"/>
    <property type="molecule type" value="Genomic_DNA"/>
</dbReference>
<gene>
    <name evidence="15" type="ORF">FNZ56_12220</name>
</gene>
<dbReference type="InterPro" id="IPR029026">
    <property type="entry name" value="tRNA_m1G_MTases_N"/>
</dbReference>
<dbReference type="InterPro" id="IPR046886">
    <property type="entry name" value="RsmE_MTase_dom"/>
</dbReference>
<feature type="domain" description="Ribosomal RNA small subunit methyltransferase E methyltransferase" evidence="13">
    <location>
        <begin position="74"/>
        <end position="234"/>
    </location>
</feature>
<comment type="catalytic activity">
    <reaction evidence="11 12">
        <text>uridine(1498) in 16S rRNA + S-adenosyl-L-methionine = N(3)-methyluridine(1498) in 16S rRNA + S-adenosyl-L-homocysteine + H(+)</text>
        <dbReference type="Rhea" id="RHEA:42920"/>
        <dbReference type="Rhea" id="RHEA-COMP:10283"/>
        <dbReference type="Rhea" id="RHEA-COMP:10284"/>
        <dbReference type="ChEBI" id="CHEBI:15378"/>
        <dbReference type="ChEBI" id="CHEBI:57856"/>
        <dbReference type="ChEBI" id="CHEBI:59789"/>
        <dbReference type="ChEBI" id="CHEBI:65315"/>
        <dbReference type="ChEBI" id="CHEBI:74502"/>
        <dbReference type="EC" id="2.1.1.193"/>
    </reaction>
</comment>
<proteinExistence type="inferred from homology"/>
<evidence type="ECO:0000256" key="6">
    <source>
        <dbReference type="ARBA" id="ARBA00022552"/>
    </source>
</evidence>
<comment type="subcellular location">
    <subcellularLocation>
        <location evidence="1 12">Cytoplasm</location>
    </subcellularLocation>
</comment>
<keyword evidence="16" id="KW-1185">Reference proteome</keyword>
<evidence type="ECO:0000256" key="12">
    <source>
        <dbReference type="PIRNR" id="PIRNR015601"/>
    </source>
</evidence>
<evidence type="ECO:0000313" key="16">
    <source>
        <dbReference type="Proteomes" id="UP000315891"/>
    </source>
</evidence>
<evidence type="ECO:0000256" key="1">
    <source>
        <dbReference type="ARBA" id="ARBA00004496"/>
    </source>
</evidence>
<organism evidence="15 16">
    <name type="scientific">Pseudoluteimonas lycopersici</name>
    <dbReference type="NCBI Taxonomy" id="1324796"/>
    <lineage>
        <taxon>Bacteria</taxon>
        <taxon>Pseudomonadati</taxon>
        <taxon>Pseudomonadota</taxon>
        <taxon>Gammaproteobacteria</taxon>
        <taxon>Lysobacterales</taxon>
        <taxon>Lysobacteraceae</taxon>
        <taxon>Pseudoluteimonas</taxon>
    </lineage>
</organism>
<evidence type="ECO:0000256" key="4">
    <source>
        <dbReference type="ARBA" id="ARBA00013673"/>
    </source>
</evidence>
<name>A0A516V7S5_9GAMM</name>
<keyword evidence="5 12" id="KW-0963">Cytoplasm</keyword>
<sequence>MRVIRACVDAPLAVGARIALPEDAVGHLVRVLRLGIGDGCVLFNGDGCDYDARIVATTKKSVEVEIEGMREVRNESPLRILLVQGIARGEKMDLILQKATELGVAGFVPVHGERGEVRLDGERAQKRLHHWRSVVASACEQSGRARIPDVAAPRALADALADLPAMRLLLDPDATQPLPSTIADNACALAIGPEGGWSASDHATLQAAGFVGARLGPRVLRTETAGLAAIAALQARVGDFA</sequence>
<comment type="function">
    <text evidence="10 12">Specifically methylates the N3 position of the uracil ring of uridine 1498 (m3U1498) in 16S rRNA. Acts on the fully assembled 30S ribosomal subunit.</text>
</comment>
<keyword evidence="6 12" id="KW-0698">rRNA processing</keyword>
<protein>
    <recommendedName>
        <fullName evidence="4 12">Ribosomal RNA small subunit methyltransferase E</fullName>
        <ecNumber evidence="3 12">2.1.1.193</ecNumber>
    </recommendedName>
</protein>
<dbReference type="GO" id="GO:0070475">
    <property type="term" value="P:rRNA base methylation"/>
    <property type="evidence" value="ECO:0007669"/>
    <property type="project" value="TreeGrafter"/>
</dbReference>
<evidence type="ECO:0000259" key="13">
    <source>
        <dbReference type="Pfam" id="PF04452"/>
    </source>
</evidence>
<dbReference type="AlphaFoldDB" id="A0A516V7S5"/>
<dbReference type="Gene3D" id="2.40.240.20">
    <property type="entry name" value="Hypothetical PUA domain-like, domain 1"/>
    <property type="match status" value="1"/>
</dbReference>
<evidence type="ECO:0000256" key="5">
    <source>
        <dbReference type="ARBA" id="ARBA00022490"/>
    </source>
</evidence>